<organism evidence="1">
    <name type="scientific">marine sediment metagenome</name>
    <dbReference type="NCBI Taxonomy" id="412755"/>
    <lineage>
        <taxon>unclassified sequences</taxon>
        <taxon>metagenomes</taxon>
        <taxon>ecological metagenomes</taxon>
    </lineage>
</organism>
<evidence type="ECO:0000313" key="1">
    <source>
        <dbReference type="EMBL" id="KKL18512.1"/>
    </source>
</evidence>
<name>A0A0F9BX76_9ZZZZ</name>
<proteinExistence type="predicted"/>
<reference evidence="1" key="1">
    <citation type="journal article" date="2015" name="Nature">
        <title>Complex archaea that bridge the gap between prokaryotes and eukaryotes.</title>
        <authorList>
            <person name="Spang A."/>
            <person name="Saw J.H."/>
            <person name="Jorgensen S.L."/>
            <person name="Zaremba-Niedzwiedzka K."/>
            <person name="Martijn J."/>
            <person name="Lind A.E."/>
            <person name="van Eijk R."/>
            <person name="Schleper C."/>
            <person name="Guy L."/>
            <person name="Ettema T.J."/>
        </authorList>
    </citation>
    <scope>NUCLEOTIDE SEQUENCE</scope>
</reference>
<accession>A0A0F9BX76</accession>
<dbReference type="EMBL" id="LAZR01038842">
    <property type="protein sequence ID" value="KKL18512.1"/>
    <property type="molecule type" value="Genomic_DNA"/>
</dbReference>
<comment type="caution">
    <text evidence="1">The sequence shown here is derived from an EMBL/GenBank/DDBJ whole genome shotgun (WGS) entry which is preliminary data.</text>
</comment>
<gene>
    <name evidence="1" type="ORF">LCGC14_2474780</name>
</gene>
<sequence>MMARIPARNHIVKSLPGTGVGVFGNSMSNDGVAFVGKTGTRTAGGPGLYPYYNKFTGLAASTAYTSALFALVQGDWYVYTVSIKKSAFDLDDVKWQNGTVFLATGGGNILDNNVADDTWVTIGGVCEFDGTSGNARFAFKTDSGSVPDVSLKMLQVVQFDTQGEATDYFNSRAFYDSESYEYSGLATLSGGTLAIVFATEGFQDQPDTNYGIQLTAHGSTHAYVSAQPVTGFTITGGTTDTVEWMVYRRDE</sequence>
<protein>
    <submittedName>
        <fullName evidence="1">Uncharacterized protein</fullName>
    </submittedName>
</protein>
<dbReference type="AlphaFoldDB" id="A0A0F9BX76"/>